<proteinExistence type="predicted"/>
<dbReference type="AlphaFoldDB" id="A0A1J1I578"/>
<keyword evidence="2" id="KW-1185">Reference proteome</keyword>
<organism evidence="1 2">
    <name type="scientific">Clunio marinus</name>
    <dbReference type="NCBI Taxonomy" id="568069"/>
    <lineage>
        <taxon>Eukaryota</taxon>
        <taxon>Metazoa</taxon>
        <taxon>Ecdysozoa</taxon>
        <taxon>Arthropoda</taxon>
        <taxon>Hexapoda</taxon>
        <taxon>Insecta</taxon>
        <taxon>Pterygota</taxon>
        <taxon>Neoptera</taxon>
        <taxon>Endopterygota</taxon>
        <taxon>Diptera</taxon>
        <taxon>Nematocera</taxon>
        <taxon>Chironomoidea</taxon>
        <taxon>Chironomidae</taxon>
        <taxon>Clunio</taxon>
    </lineage>
</organism>
<dbReference type="EMBL" id="CVRI01000040">
    <property type="protein sequence ID" value="CRK94740.1"/>
    <property type="molecule type" value="Genomic_DNA"/>
</dbReference>
<evidence type="ECO:0000313" key="2">
    <source>
        <dbReference type="Proteomes" id="UP000183832"/>
    </source>
</evidence>
<gene>
    <name evidence="1" type="ORF">CLUMA_CG008240</name>
</gene>
<protein>
    <submittedName>
        <fullName evidence="1">CLUMA_CG008240, isoform A</fullName>
    </submittedName>
</protein>
<reference evidence="1 2" key="1">
    <citation type="submission" date="2015-04" db="EMBL/GenBank/DDBJ databases">
        <authorList>
            <person name="Syromyatnikov M.Y."/>
            <person name="Popov V.N."/>
        </authorList>
    </citation>
    <scope>NUCLEOTIDE SEQUENCE [LARGE SCALE GENOMIC DNA]</scope>
</reference>
<evidence type="ECO:0000313" key="1">
    <source>
        <dbReference type="EMBL" id="CRK94740.1"/>
    </source>
</evidence>
<name>A0A1J1I578_9DIPT</name>
<accession>A0A1J1I578</accession>
<dbReference type="Proteomes" id="UP000183832">
    <property type="component" value="Unassembled WGS sequence"/>
</dbReference>
<sequence length="114" mass="13568">MCFRPHDLLKALRYFSLFTQPEAASDSNTNNQNPKELFYASTHFQFPKQTFSVEPFLRFCPITESKLVNLKVRFTFISMRDEYIMEHMEINGTVVLSHKFKVKAERWVEKSFYA</sequence>